<sequence>MNKTAQSPNDFDVIATTEGVKLQGEDLAVHEIKKRSISGVFAYILRAILLNVISGITQLIITGALSPTQYGVYGLVITVTSFFTIISDIGLGASLVQKKEFPTTKELRTVFTVQQCLAWIVFALIGVTALTLSRFGRLDREGIYLALAFGIAFPIVSLKTIPSILLERELQFHKLIIPAIVEAFVLNGTLAYFALHGAGIRSFTYAVLAQSIIGVVTMFFIRRWDMGLQFSKKEFFALMSIGTRFQLNDMLAKAKDDLFYLTVALFIPSSQFGYITWAKLWSRQPYSFTVDNVSAITFPAFSRLQHDYTSLGRAIEKTIFFITFIAFPMFAGLVVMFIPFLHLFPKQLKWEPAIVSLGLYSFALAFASFSTPLVNTLNAIGKISESLKMMVFWTTAQWVLFPLFFWKFGYTAVPLIDASLAFTSLYVVVLVKKYVKFNFFDQVWRQTLASLTMMIALYEFIPLWQRSLPLFILGIVAGGAMYSVLMITTGFEKIKGEVVSLLAKR</sequence>
<feature type="transmembrane region" description="Helical" evidence="7">
    <location>
        <begin position="73"/>
        <end position="96"/>
    </location>
</feature>
<evidence type="ECO:0000256" key="6">
    <source>
        <dbReference type="ARBA" id="ARBA00023136"/>
    </source>
</evidence>
<evidence type="ECO:0000313" key="9">
    <source>
        <dbReference type="Proteomes" id="UP000246104"/>
    </source>
</evidence>
<comment type="similarity">
    <text evidence="2">Belongs to the polysaccharide synthase family.</text>
</comment>
<dbReference type="AlphaFoldDB" id="A0A317JQC2"/>
<feature type="transmembrane region" description="Helical" evidence="7">
    <location>
        <begin position="116"/>
        <end position="136"/>
    </location>
</feature>
<feature type="transmembrane region" description="Helical" evidence="7">
    <location>
        <begin position="258"/>
        <end position="277"/>
    </location>
</feature>
<feature type="transmembrane region" description="Helical" evidence="7">
    <location>
        <begin position="175"/>
        <end position="196"/>
    </location>
</feature>
<keyword evidence="3" id="KW-1003">Cell membrane</keyword>
<accession>A0A317JQC2</accession>
<evidence type="ECO:0000313" key="8">
    <source>
        <dbReference type="EMBL" id="PWU24046.1"/>
    </source>
</evidence>
<evidence type="ECO:0000256" key="2">
    <source>
        <dbReference type="ARBA" id="ARBA00007430"/>
    </source>
</evidence>
<evidence type="ECO:0000256" key="7">
    <source>
        <dbReference type="SAM" id="Phobius"/>
    </source>
</evidence>
<dbReference type="PANTHER" id="PTHR30250">
    <property type="entry name" value="PST FAMILY PREDICTED COLANIC ACID TRANSPORTER"/>
    <property type="match status" value="1"/>
</dbReference>
<reference evidence="8 9" key="1">
    <citation type="submission" date="2018-02" db="EMBL/GenBank/DDBJ databases">
        <title>Genomic Reconstructions from Amazon Rainforest and Pasture Soil Reveal Novel Insights into the Physiology of Candidate Phyla in Tropical Sites.</title>
        <authorList>
            <person name="Kroeger M.E."/>
            <person name="Delmont T."/>
            <person name="Eren A.M."/>
            <person name="Guo J."/>
            <person name="Meyer K.M."/>
            <person name="Khan K."/>
            <person name="Rodrigues J.L.M."/>
            <person name="Bohannan B.J.M."/>
            <person name="Tringe S."/>
            <person name="Borges C.D."/>
            <person name="Tiedje J."/>
            <person name="Tsai S.M."/>
            <person name="Nusslein K."/>
        </authorList>
    </citation>
    <scope>NUCLEOTIDE SEQUENCE [LARGE SCALE GENOMIC DNA]</scope>
    <source>
        <strain evidence="8">Amazon FNV 2010 28 9</strain>
    </source>
</reference>
<evidence type="ECO:0000256" key="4">
    <source>
        <dbReference type="ARBA" id="ARBA00022692"/>
    </source>
</evidence>
<evidence type="ECO:0000256" key="1">
    <source>
        <dbReference type="ARBA" id="ARBA00004651"/>
    </source>
</evidence>
<dbReference type="PANTHER" id="PTHR30250:SF10">
    <property type="entry name" value="LIPOPOLYSACCHARIDE BIOSYNTHESIS PROTEIN WZXC"/>
    <property type="match status" value="1"/>
</dbReference>
<dbReference type="Proteomes" id="UP000246104">
    <property type="component" value="Unassembled WGS sequence"/>
</dbReference>
<comment type="caution">
    <text evidence="8">The sequence shown here is derived from an EMBL/GenBank/DDBJ whole genome shotgun (WGS) entry which is preliminary data.</text>
</comment>
<gene>
    <name evidence="8" type="ORF">C5B42_00820</name>
</gene>
<organism evidence="8 9">
    <name type="scientific">Candidatus Cerribacteria bacterium 'Amazon FNV 2010 28 9'</name>
    <dbReference type="NCBI Taxonomy" id="2081795"/>
    <lineage>
        <taxon>Bacteria</taxon>
        <taxon>Candidatus Cerribacteria</taxon>
    </lineage>
</organism>
<proteinExistence type="inferred from homology"/>
<name>A0A317JQC2_9BACT</name>
<feature type="transmembrane region" description="Helical" evidence="7">
    <location>
        <begin position="467"/>
        <end position="485"/>
    </location>
</feature>
<feature type="transmembrane region" description="Helical" evidence="7">
    <location>
        <begin position="202"/>
        <end position="222"/>
    </location>
</feature>
<feature type="transmembrane region" description="Helical" evidence="7">
    <location>
        <begin position="40"/>
        <end position="61"/>
    </location>
</feature>
<feature type="transmembrane region" description="Helical" evidence="7">
    <location>
        <begin position="142"/>
        <end position="166"/>
    </location>
</feature>
<feature type="transmembrane region" description="Helical" evidence="7">
    <location>
        <begin position="353"/>
        <end position="374"/>
    </location>
</feature>
<comment type="subcellular location">
    <subcellularLocation>
        <location evidence="1">Cell membrane</location>
        <topology evidence="1">Multi-pass membrane protein</topology>
    </subcellularLocation>
</comment>
<dbReference type="Pfam" id="PF13440">
    <property type="entry name" value="Polysacc_synt_3"/>
    <property type="match status" value="1"/>
</dbReference>
<evidence type="ECO:0000256" key="3">
    <source>
        <dbReference type="ARBA" id="ARBA00022475"/>
    </source>
</evidence>
<dbReference type="InterPro" id="IPR050833">
    <property type="entry name" value="Poly_Biosynth_Transport"/>
</dbReference>
<feature type="transmembrane region" description="Helical" evidence="7">
    <location>
        <begin position="412"/>
        <end position="431"/>
    </location>
</feature>
<keyword evidence="4 7" id="KW-0812">Transmembrane</keyword>
<feature type="transmembrane region" description="Helical" evidence="7">
    <location>
        <begin position="319"/>
        <end position="341"/>
    </location>
</feature>
<evidence type="ECO:0000256" key="5">
    <source>
        <dbReference type="ARBA" id="ARBA00022989"/>
    </source>
</evidence>
<dbReference type="GO" id="GO:0005886">
    <property type="term" value="C:plasma membrane"/>
    <property type="evidence" value="ECO:0007669"/>
    <property type="project" value="UniProtKB-SubCell"/>
</dbReference>
<keyword evidence="5 7" id="KW-1133">Transmembrane helix</keyword>
<feature type="transmembrane region" description="Helical" evidence="7">
    <location>
        <begin position="443"/>
        <end position="461"/>
    </location>
</feature>
<dbReference type="EMBL" id="PSRQ01000014">
    <property type="protein sequence ID" value="PWU24046.1"/>
    <property type="molecule type" value="Genomic_DNA"/>
</dbReference>
<protein>
    <submittedName>
        <fullName evidence="8">Uncharacterized protein</fullName>
    </submittedName>
</protein>
<keyword evidence="6 7" id="KW-0472">Membrane</keyword>